<keyword evidence="2" id="KW-1185">Reference proteome</keyword>
<dbReference type="EMBL" id="FUKI01000031">
    <property type="protein sequence ID" value="SJM89917.1"/>
    <property type="molecule type" value="Genomic_DNA"/>
</dbReference>
<dbReference type="AlphaFoldDB" id="A0A1R4H0Z5"/>
<reference evidence="2" key="1">
    <citation type="submission" date="2017-02" db="EMBL/GenBank/DDBJ databases">
        <authorList>
            <person name="Daims H."/>
        </authorList>
    </citation>
    <scope>NUCLEOTIDE SEQUENCE [LARGE SCALE GENOMIC DNA]</scope>
</reference>
<accession>A0A1R4H0Z5</accession>
<evidence type="ECO:0000313" key="2">
    <source>
        <dbReference type="Proteomes" id="UP000195667"/>
    </source>
</evidence>
<sequence>MLEEKARQTAKFMVVQLIFQVNPSEEGIKLSLAMMYTDRHFFSKETDDYGRAIRQNYYRCW</sequence>
<proteinExistence type="predicted"/>
<gene>
    <name evidence="1" type="ORF">CRENPOLYSF1_1260008</name>
</gene>
<organism evidence="1 2">
    <name type="scientific">Crenothrix polyspora</name>
    <dbReference type="NCBI Taxonomy" id="360316"/>
    <lineage>
        <taxon>Bacteria</taxon>
        <taxon>Pseudomonadati</taxon>
        <taxon>Pseudomonadota</taxon>
        <taxon>Gammaproteobacteria</taxon>
        <taxon>Methylococcales</taxon>
        <taxon>Crenotrichaceae</taxon>
        <taxon>Crenothrix</taxon>
    </lineage>
</organism>
<dbReference type="Proteomes" id="UP000195667">
    <property type="component" value="Unassembled WGS sequence"/>
</dbReference>
<evidence type="ECO:0000313" key="1">
    <source>
        <dbReference type="EMBL" id="SJM89917.1"/>
    </source>
</evidence>
<name>A0A1R4H0Z5_9GAMM</name>
<protein>
    <submittedName>
        <fullName evidence="1">Uncharacterized protein</fullName>
    </submittedName>
</protein>